<dbReference type="Pfam" id="PF03466">
    <property type="entry name" value="LysR_substrate"/>
    <property type="match status" value="1"/>
</dbReference>
<evidence type="ECO:0000256" key="2">
    <source>
        <dbReference type="ARBA" id="ARBA00023015"/>
    </source>
</evidence>
<dbReference type="PANTHER" id="PTHR30419">
    <property type="entry name" value="HTH-TYPE TRANSCRIPTIONAL REGULATOR YBHD"/>
    <property type="match status" value="1"/>
</dbReference>
<dbReference type="PROSITE" id="PS50931">
    <property type="entry name" value="HTH_LYSR"/>
    <property type="match status" value="1"/>
</dbReference>
<keyword evidence="3" id="KW-0238">DNA-binding</keyword>
<gene>
    <name evidence="6" type="ORF">GCM10007879_14830</name>
</gene>
<evidence type="ECO:0000256" key="3">
    <source>
        <dbReference type="ARBA" id="ARBA00023125"/>
    </source>
</evidence>
<reference evidence="6" key="2">
    <citation type="submission" date="2023-01" db="EMBL/GenBank/DDBJ databases">
        <title>Draft genome sequence of Maritalea porphyrae strain NBRC 107169.</title>
        <authorList>
            <person name="Sun Q."/>
            <person name="Mori K."/>
        </authorList>
    </citation>
    <scope>NUCLEOTIDE SEQUENCE</scope>
    <source>
        <strain evidence="6">NBRC 107169</strain>
    </source>
</reference>
<dbReference type="Proteomes" id="UP001161405">
    <property type="component" value="Unassembled WGS sequence"/>
</dbReference>
<dbReference type="EMBL" id="BSNI01000002">
    <property type="protein sequence ID" value="GLQ17234.1"/>
    <property type="molecule type" value="Genomic_DNA"/>
</dbReference>
<evidence type="ECO:0000256" key="1">
    <source>
        <dbReference type="ARBA" id="ARBA00009437"/>
    </source>
</evidence>
<organism evidence="6 7">
    <name type="scientific">Maritalea porphyrae</name>
    <dbReference type="NCBI Taxonomy" id="880732"/>
    <lineage>
        <taxon>Bacteria</taxon>
        <taxon>Pseudomonadati</taxon>
        <taxon>Pseudomonadota</taxon>
        <taxon>Alphaproteobacteria</taxon>
        <taxon>Hyphomicrobiales</taxon>
        <taxon>Devosiaceae</taxon>
        <taxon>Maritalea</taxon>
    </lineage>
</organism>
<keyword evidence="4" id="KW-0804">Transcription</keyword>
<feature type="domain" description="HTH lysR-type" evidence="5">
    <location>
        <begin position="1"/>
        <end position="59"/>
    </location>
</feature>
<evidence type="ECO:0000259" key="5">
    <source>
        <dbReference type="PROSITE" id="PS50931"/>
    </source>
</evidence>
<dbReference type="RefSeq" id="WP_284363216.1">
    <property type="nucleotide sequence ID" value="NZ_BSNI01000002.1"/>
</dbReference>
<dbReference type="InterPro" id="IPR036388">
    <property type="entry name" value="WH-like_DNA-bd_sf"/>
</dbReference>
<comment type="similarity">
    <text evidence="1">Belongs to the LysR transcriptional regulatory family.</text>
</comment>
<dbReference type="InterPro" id="IPR050950">
    <property type="entry name" value="HTH-type_LysR_regulators"/>
</dbReference>
<sequence length="296" mass="32598">MRHMLALKYIDAVAKAGSIRAAAEILAITPSALNRRILAVEEELGIEIFERHSLGVRLNSAGELFIQHIRSQMADLERVRSRIADLSGVRLGHVRIATTKEIGANLLPKLVQDYRTNFPGVTFAIETFARNEVERQLHNLDADIAIVFQPLRLADVHTLIHTQQEIHCLMSTAHPLAKRSALRLVDCLEYGAILPPRGDGVRELIEAAAVRKGLNCVPAVEADDATLVKNIASLNGGIAFSYAHADDNQGNGDLVRIPLHQGEVEPGFLFVGQLHKRTLPVAVSKFVEEMRKAIDQ</sequence>
<dbReference type="SUPFAM" id="SSF46785">
    <property type="entry name" value="Winged helix' DNA-binding domain"/>
    <property type="match status" value="1"/>
</dbReference>
<protein>
    <submittedName>
        <fullName evidence="6">Transcriptional regulator</fullName>
    </submittedName>
</protein>
<evidence type="ECO:0000313" key="7">
    <source>
        <dbReference type="Proteomes" id="UP001161405"/>
    </source>
</evidence>
<dbReference type="SUPFAM" id="SSF53850">
    <property type="entry name" value="Periplasmic binding protein-like II"/>
    <property type="match status" value="1"/>
</dbReference>
<name>A0ABQ5US93_9HYPH</name>
<comment type="caution">
    <text evidence="6">The sequence shown here is derived from an EMBL/GenBank/DDBJ whole genome shotgun (WGS) entry which is preliminary data.</text>
</comment>
<keyword evidence="7" id="KW-1185">Reference proteome</keyword>
<dbReference type="InterPro" id="IPR005119">
    <property type="entry name" value="LysR_subst-bd"/>
</dbReference>
<keyword evidence="2" id="KW-0805">Transcription regulation</keyword>
<accession>A0ABQ5US93</accession>
<dbReference type="Pfam" id="PF00126">
    <property type="entry name" value="HTH_1"/>
    <property type="match status" value="1"/>
</dbReference>
<dbReference type="InterPro" id="IPR036390">
    <property type="entry name" value="WH_DNA-bd_sf"/>
</dbReference>
<dbReference type="Gene3D" id="1.10.10.10">
    <property type="entry name" value="Winged helix-like DNA-binding domain superfamily/Winged helix DNA-binding domain"/>
    <property type="match status" value="1"/>
</dbReference>
<evidence type="ECO:0000256" key="4">
    <source>
        <dbReference type="ARBA" id="ARBA00023163"/>
    </source>
</evidence>
<proteinExistence type="inferred from homology"/>
<dbReference type="InterPro" id="IPR000847">
    <property type="entry name" value="LysR_HTH_N"/>
</dbReference>
<dbReference type="Gene3D" id="3.40.190.290">
    <property type="match status" value="1"/>
</dbReference>
<reference evidence="6" key="1">
    <citation type="journal article" date="2014" name="Int. J. Syst. Evol. Microbiol.">
        <title>Complete genome of a new Firmicutes species belonging to the dominant human colonic microbiota ('Ruminococcus bicirculans') reveals two chromosomes and a selective capacity to utilize plant glucans.</title>
        <authorList>
            <consortium name="NISC Comparative Sequencing Program"/>
            <person name="Wegmann U."/>
            <person name="Louis P."/>
            <person name="Goesmann A."/>
            <person name="Henrissat B."/>
            <person name="Duncan S.H."/>
            <person name="Flint H.J."/>
        </authorList>
    </citation>
    <scope>NUCLEOTIDE SEQUENCE</scope>
    <source>
        <strain evidence="6">NBRC 107169</strain>
    </source>
</reference>
<evidence type="ECO:0000313" key="6">
    <source>
        <dbReference type="EMBL" id="GLQ17234.1"/>
    </source>
</evidence>